<reference evidence="3 4" key="1">
    <citation type="journal article" date="2014" name="Int. J. Syst. Evol. Microbiol.">
        <title>Ramlibacter solisilvae sp. nov., isolated from forest soil, and emended description of the genus Ramlibacter.</title>
        <authorList>
            <person name="Lee H.J."/>
            <person name="Lee S.H."/>
            <person name="Lee S.S."/>
            <person name="Lee J.S."/>
            <person name="Kim Y."/>
            <person name="Kim S.C."/>
            <person name="Jeon C.O."/>
        </authorList>
    </citation>
    <scope>NUCLEOTIDE SEQUENCE [LARGE SCALE GENOMIC DNA]</scope>
    <source>
        <strain evidence="3 4">5-10</strain>
    </source>
</reference>
<dbReference type="Gene3D" id="1.10.12.10">
    <property type="entry name" value="Lyase 2-enoyl-coa Hydratase, Chain A, domain 2"/>
    <property type="match status" value="1"/>
</dbReference>
<evidence type="ECO:0000256" key="2">
    <source>
        <dbReference type="RuleBase" id="RU003707"/>
    </source>
</evidence>
<proteinExistence type="inferred from homology"/>
<dbReference type="Pfam" id="PF00378">
    <property type="entry name" value="ECH_1"/>
    <property type="match status" value="1"/>
</dbReference>
<dbReference type="GO" id="GO:0003824">
    <property type="term" value="F:catalytic activity"/>
    <property type="evidence" value="ECO:0007669"/>
    <property type="project" value="InterPro"/>
</dbReference>
<dbReference type="InterPro" id="IPR001753">
    <property type="entry name" value="Enoyl-CoA_hydra/iso"/>
</dbReference>
<dbReference type="InterPro" id="IPR018376">
    <property type="entry name" value="Enoyl-CoA_hyd/isom_CS"/>
</dbReference>
<dbReference type="AlphaFoldDB" id="A0A127JW98"/>
<accession>A0A127JW98</accession>
<dbReference type="InterPro" id="IPR029045">
    <property type="entry name" value="ClpP/crotonase-like_dom_sf"/>
</dbReference>
<keyword evidence="4" id="KW-1185">Reference proteome</keyword>
<organism evidence="3 4">
    <name type="scientific">Ramlibacter tataouinensis</name>
    <dbReference type="NCBI Taxonomy" id="94132"/>
    <lineage>
        <taxon>Bacteria</taxon>
        <taxon>Pseudomonadati</taxon>
        <taxon>Pseudomonadota</taxon>
        <taxon>Betaproteobacteria</taxon>
        <taxon>Burkholderiales</taxon>
        <taxon>Comamonadaceae</taxon>
        <taxon>Ramlibacter</taxon>
    </lineage>
</organism>
<evidence type="ECO:0000313" key="4">
    <source>
        <dbReference type="Proteomes" id="UP000070433"/>
    </source>
</evidence>
<name>A0A127JW98_9BURK</name>
<dbReference type="PANTHER" id="PTHR43802:SF1">
    <property type="entry name" value="IP11341P-RELATED"/>
    <property type="match status" value="1"/>
</dbReference>
<gene>
    <name evidence="3" type="ORF">UC35_16540</name>
</gene>
<protein>
    <submittedName>
        <fullName evidence="3">Enoyl-CoA hydratase</fullName>
    </submittedName>
</protein>
<dbReference type="EMBL" id="CP010951">
    <property type="protein sequence ID" value="AMO24153.1"/>
    <property type="molecule type" value="Genomic_DNA"/>
</dbReference>
<dbReference type="PROSITE" id="PS00166">
    <property type="entry name" value="ENOYL_COA_HYDRATASE"/>
    <property type="match status" value="1"/>
</dbReference>
<evidence type="ECO:0000313" key="3">
    <source>
        <dbReference type="EMBL" id="AMO24153.1"/>
    </source>
</evidence>
<dbReference type="RefSeq" id="WP_061501601.1">
    <property type="nucleotide sequence ID" value="NZ_CP010951.1"/>
</dbReference>
<dbReference type="Proteomes" id="UP000070433">
    <property type="component" value="Chromosome"/>
</dbReference>
<sequence length="264" mass="28247">MAEDALLYQKAGKTALITLNRPRHKNALDAALGRELLAALQAARDDAEVRSLVLTGAGGDFCSGADLKDDQAPGEKAFAGRNVVLGFHRWFSELMDFEKPVIAAVDGFAAGAGMSVALAADFVIATPRARLVASFARIGLIPDLSLLYLLPRLVGLARAKEIVFSARQIDADEALAMGLVQAVVPAERLRETALEYAARFDQAPTQALGLAKSILNRAFETDRHALTQLEAAVQSMCGASDYHAEAVRRFRSREAPLFTGAARA</sequence>
<comment type="similarity">
    <text evidence="1 2">Belongs to the enoyl-CoA hydratase/isomerase family.</text>
</comment>
<dbReference type="InterPro" id="IPR014748">
    <property type="entry name" value="Enoyl-CoA_hydra_C"/>
</dbReference>
<dbReference type="OrthoDB" id="5291143at2"/>
<dbReference type="SUPFAM" id="SSF52096">
    <property type="entry name" value="ClpP/crotonase"/>
    <property type="match status" value="1"/>
</dbReference>
<dbReference type="Gene3D" id="3.90.226.10">
    <property type="entry name" value="2-enoyl-CoA Hydratase, Chain A, domain 1"/>
    <property type="match status" value="1"/>
</dbReference>
<evidence type="ECO:0000256" key="1">
    <source>
        <dbReference type="ARBA" id="ARBA00005254"/>
    </source>
</evidence>
<dbReference type="CDD" id="cd06558">
    <property type="entry name" value="crotonase-like"/>
    <property type="match status" value="1"/>
</dbReference>
<dbReference type="PANTHER" id="PTHR43802">
    <property type="entry name" value="ENOYL-COA HYDRATASE"/>
    <property type="match status" value="1"/>
</dbReference>